<protein>
    <recommendedName>
        <fullName evidence="5">DoxX family protein</fullName>
    </recommendedName>
</protein>
<evidence type="ECO:0000313" key="3">
    <source>
        <dbReference type="EMBL" id="PZQ18073.1"/>
    </source>
</evidence>
<dbReference type="InterPro" id="IPR046161">
    <property type="entry name" value="DUF6163"/>
</dbReference>
<feature type="region of interest" description="Disordered" evidence="1">
    <location>
        <begin position="1"/>
        <end position="20"/>
    </location>
</feature>
<feature type="transmembrane region" description="Helical" evidence="2">
    <location>
        <begin position="120"/>
        <end position="142"/>
    </location>
</feature>
<keyword evidence="2" id="KW-0472">Membrane</keyword>
<keyword evidence="2" id="KW-0812">Transmembrane</keyword>
<gene>
    <name evidence="3" type="ORF">DI565_05025</name>
</gene>
<accession>A0A2W5MKC1</accession>
<dbReference type="Proteomes" id="UP000249577">
    <property type="component" value="Unassembled WGS sequence"/>
</dbReference>
<dbReference type="AlphaFoldDB" id="A0A2W5MKC1"/>
<evidence type="ECO:0008006" key="5">
    <source>
        <dbReference type="Google" id="ProtNLM"/>
    </source>
</evidence>
<name>A0A2W5MKC1_ANCNO</name>
<reference evidence="3 4" key="1">
    <citation type="submission" date="2017-08" db="EMBL/GenBank/DDBJ databases">
        <title>Infants hospitalized years apart are colonized by the same room-sourced microbial strains.</title>
        <authorList>
            <person name="Brooks B."/>
            <person name="Olm M.R."/>
            <person name="Firek B.A."/>
            <person name="Baker R."/>
            <person name="Thomas B.C."/>
            <person name="Morowitz M.J."/>
            <person name="Banfield J.F."/>
        </authorList>
    </citation>
    <scope>NUCLEOTIDE SEQUENCE [LARGE SCALE GENOMIC DNA]</scope>
    <source>
        <strain evidence="3">S2_005_003_R2_43</strain>
    </source>
</reference>
<evidence type="ECO:0000313" key="4">
    <source>
        <dbReference type="Proteomes" id="UP000249577"/>
    </source>
</evidence>
<dbReference type="EMBL" id="QFPN01000002">
    <property type="protein sequence ID" value="PZQ18073.1"/>
    <property type="molecule type" value="Genomic_DNA"/>
</dbReference>
<evidence type="ECO:0000256" key="2">
    <source>
        <dbReference type="SAM" id="Phobius"/>
    </source>
</evidence>
<organism evidence="3 4">
    <name type="scientific">Ancylobacter novellus</name>
    <name type="common">Thiobacillus novellus</name>
    <dbReference type="NCBI Taxonomy" id="921"/>
    <lineage>
        <taxon>Bacteria</taxon>
        <taxon>Pseudomonadati</taxon>
        <taxon>Pseudomonadota</taxon>
        <taxon>Alphaproteobacteria</taxon>
        <taxon>Hyphomicrobiales</taxon>
        <taxon>Xanthobacteraceae</taxon>
        <taxon>Ancylobacter</taxon>
    </lineage>
</organism>
<feature type="transmembrane region" description="Helical" evidence="2">
    <location>
        <begin position="33"/>
        <end position="52"/>
    </location>
</feature>
<proteinExistence type="predicted"/>
<evidence type="ECO:0000256" key="1">
    <source>
        <dbReference type="SAM" id="MobiDB-lite"/>
    </source>
</evidence>
<feature type="transmembrane region" description="Helical" evidence="2">
    <location>
        <begin position="98"/>
        <end position="114"/>
    </location>
</feature>
<dbReference type="Pfam" id="PF19660">
    <property type="entry name" value="DUF6163"/>
    <property type="match status" value="1"/>
</dbReference>
<sequence>MSAEDDRSDPPPLSARDQRLAADRATRPWSWRLGLFLRALSVFEIAKGLVHWGLLIGSGGDAEPLASASPSWFLATVFFAVADPVAGVGLWVGAAWGVAIWLIAALGQLAAVALGRDGGIGLAVAAVTVLAMIAYVALSAMARREAR</sequence>
<comment type="caution">
    <text evidence="3">The sequence shown here is derived from an EMBL/GenBank/DDBJ whole genome shotgun (WGS) entry which is preliminary data.</text>
</comment>
<feature type="transmembrane region" description="Helical" evidence="2">
    <location>
        <begin position="72"/>
        <end position="91"/>
    </location>
</feature>
<keyword evidence="2" id="KW-1133">Transmembrane helix</keyword>